<dbReference type="RefSeq" id="WP_270111415.1">
    <property type="nucleotide sequence ID" value="NZ_JAPZVP010000014.1"/>
</dbReference>
<proteinExistence type="predicted"/>
<dbReference type="Proteomes" id="UP001146067">
    <property type="component" value="Unassembled WGS sequence"/>
</dbReference>
<dbReference type="AlphaFoldDB" id="A0A9X3P9R0"/>
<name>A0A9X3P9R0_9ACTN</name>
<accession>A0A9X3P9R0</accession>
<dbReference type="EMBL" id="JAPZVP010000014">
    <property type="protein sequence ID" value="MDA1361413.1"/>
    <property type="molecule type" value="Genomic_DNA"/>
</dbReference>
<sequence length="230" mass="24985">MPNSSYLCTADRDSLYPSTTVEGFAPETDVVACDARCVPLLWLALFRPADLRTQTIVIEADPDAVYAEFDETTGDFVEVPGEEEDEVVEAVAPIAPKDRALAQLDAALPALNRLFETEGPLHDHVALLRQAIAAAPGGFITIELDEIEGLWEEGTFQPALRSALASMEAVVDLGSERANLIEIAQLRAGRPFPSARMLYGEHEAVEDDYWNLSRLLGTSFSAAVPWEPGA</sequence>
<comment type="caution">
    <text evidence="1">The sequence shown here is derived from an EMBL/GenBank/DDBJ whole genome shotgun (WGS) entry which is preliminary data.</text>
</comment>
<protein>
    <submittedName>
        <fullName evidence="1">Uncharacterized protein</fullName>
    </submittedName>
</protein>
<gene>
    <name evidence="1" type="ORF">O1R50_17430</name>
</gene>
<evidence type="ECO:0000313" key="2">
    <source>
        <dbReference type="Proteomes" id="UP001146067"/>
    </source>
</evidence>
<keyword evidence="2" id="KW-1185">Reference proteome</keyword>
<evidence type="ECO:0000313" key="1">
    <source>
        <dbReference type="EMBL" id="MDA1361413.1"/>
    </source>
</evidence>
<reference evidence="1" key="1">
    <citation type="submission" date="2022-12" db="EMBL/GenBank/DDBJ databases">
        <title>Gycomyces niveus sp.nov.,a novel actinomycete isolated from soil in Shouguan.</title>
        <authorList>
            <person name="Yang X."/>
        </authorList>
    </citation>
    <scope>NUCLEOTIDE SEQUENCE</scope>
    <source>
        <strain evidence="1">NEAU-A15</strain>
    </source>
</reference>
<organism evidence="1 2">
    <name type="scientific">Glycomyces luteolus</name>
    <dbReference type="NCBI Taxonomy" id="2670330"/>
    <lineage>
        <taxon>Bacteria</taxon>
        <taxon>Bacillati</taxon>
        <taxon>Actinomycetota</taxon>
        <taxon>Actinomycetes</taxon>
        <taxon>Glycomycetales</taxon>
        <taxon>Glycomycetaceae</taxon>
        <taxon>Glycomyces</taxon>
    </lineage>
</organism>